<accession>A0A423U5G4</accession>
<evidence type="ECO:0000313" key="1">
    <source>
        <dbReference type="EMBL" id="ROT83935.1"/>
    </source>
</evidence>
<dbReference type="OrthoDB" id="6361500at2759"/>
<reference evidence="1 2" key="2">
    <citation type="submission" date="2019-01" db="EMBL/GenBank/DDBJ databases">
        <title>The decoding of complex shrimp genome reveals the adaptation for benthos swimmer, frequently molting mechanism and breeding impact on genome.</title>
        <authorList>
            <person name="Sun Y."/>
            <person name="Gao Y."/>
            <person name="Yu Y."/>
        </authorList>
    </citation>
    <scope>NUCLEOTIDE SEQUENCE [LARGE SCALE GENOMIC DNA]</scope>
    <source>
        <tissue evidence="1">Muscle</tissue>
    </source>
</reference>
<name>A0A423U5G4_PENVA</name>
<protein>
    <submittedName>
        <fullName evidence="1">Uncharacterized protein</fullName>
    </submittedName>
</protein>
<dbReference type="EMBL" id="QCYY01000620">
    <property type="protein sequence ID" value="ROT83935.1"/>
    <property type="molecule type" value="Genomic_DNA"/>
</dbReference>
<evidence type="ECO:0000313" key="2">
    <source>
        <dbReference type="Proteomes" id="UP000283509"/>
    </source>
</evidence>
<dbReference type="Proteomes" id="UP000283509">
    <property type="component" value="Unassembled WGS sequence"/>
</dbReference>
<reference evidence="1 2" key="1">
    <citation type="submission" date="2018-04" db="EMBL/GenBank/DDBJ databases">
        <authorList>
            <person name="Zhang X."/>
            <person name="Yuan J."/>
            <person name="Li F."/>
            <person name="Xiang J."/>
        </authorList>
    </citation>
    <scope>NUCLEOTIDE SEQUENCE [LARGE SCALE GENOMIC DNA]</scope>
    <source>
        <tissue evidence="1">Muscle</tissue>
    </source>
</reference>
<gene>
    <name evidence="1" type="ORF">C7M84_022883</name>
</gene>
<organism evidence="1 2">
    <name type="scientific">Penaeus vannamei</name>
    <name type="common">Whiteleg shrimp</name>
    <name type="synonym">Litopenaeus vannamei</name>
    <dbReference type="NCBI Taxonomy" id="6689"/>
    <lineage>
        <taxon>Eukaryota</taxon>
        <taxon>Metazoa</taxon>
        <taxon>Ecdysozoa</taxon>
        <taxon>Arthropoda</taxon>
        <taxon>Crustacea</taxon>
        <taxon>Multicrustacea</taxon>
        <taxon>Malacostraca</taxon>
        <taxon>Eumalacostraca</taxon>
        <taxon>Eucarida</taxon>
        <taxon>Decapoda</taxon>
        <taxon>Dendrobranchiata</taxon>
        <taxon>Penaeoidea</taxon>
        <taxon>Penaeidae</taxon>
        <taxon>Penaeus</taxon>
    </lineage>
</organism>
<comment type="caution">
    <text evidence="1">The sequence shown here is derived from an EMBL/GenBank/DDBJ whole genome shotgun (WGS) entry which is preliminary data.</text>
</comment>
<sequence>MFPPQDNFSCLSIVVKSYLAAIMNKVECVVMILSIASRSWCLPPTINSTEEVLPTSSEITLFCEGTAPLLWSYSEHGVQRECLSCGSVKKPESNLLREADTENYTTASTDK</sequence>
<dbReference type="AlphaFoldDB" id="A0A423U5G4"/>
<proteinExistence type="predicted"/>
<keyword evidence="2" id="KW-1185">Reference proteome</keyword>